<evidence type="ECO:0000256" key="3">
    <source>
        <dbReference type="ARBA" id="ARBA00023136"/>
    </source>
</evidence>
<dbReference type="GO" id="GO:0022857">
    <property type="term" value="F:transmembrane transporter activity"/>
    <property type="evidence" value="ECO:0007669"/>
    <property type="project" value="InterPro"/>
</dbReference>
<dbReference type="PROSITE" id="PS50850">
    <property type="entry name" value="MFS"/>
    <property type="match status" value="1"/>
</dbReference>
<feature type="transmembrane region" description="Helical" evidence="4">
    <location>
        <begin position="358"/>
        <end position="375"/>
    </location>
</feature>
<evidence type="ECO:0000256" key="4">
    <source>
        <dbReference type="SAM" id="Phobius"/>
    </source>
</evidence>
<dbReference type="PANTHER" id="PTHR23527">
    <property type="entry name" value="BLL3282 PROTEIN"/>
    <property type="match status" value="1"/>
</dbReference>
<feature type="transmembrane region" description="Helical" evidence="4">
    <location>
        <begin position="264"/>
        <end position="285"/>
    </location>
</feature>
<evidence type="ECO:0000256" key="2">
    <source>
        <dbReference type="ARBA" id="ARBA00022989"/>
    </source>
</evidence>
<feature type="transmembrane region" description="Helical" evidence="4">
    <location>
        <begin position="59"/>
        <end position="80"/>
    </location>
</feature>
<feature type="transmembrane region" description="Helical" evidence="4">
    <location>
        <begin position="291"/>
        <end position="312"/>
    </location>
</feature>
<comment type="caution">
    <text evidence="6">The sequence shown here is derived from an EMBL/GenBank/DDBJ whole genome shotgun (WGS) entry which is preliminary data.</text>
</comment>
<feature type="domain" description="Major facilitator superfamily (MFS) profile" evidence="5">
    <location>
        <begin position="1"/>
        <end position="377"/>
    </location>
</feature>
<feature type="transmembrane region" description="Helical" evidence="4">
    <location>
        <begin position="151"/>
        <end position="171"/>
    </location>
</feature>
<dbReference type="InterPro" id="IPR011701">
    <property type="entry name" value="MFS"/>
</dbReference>
<keyword evidence="3 4" id="KW-0472">Membrane</keyword>
<evidence type="ECO:0000313" key="6">
    <source>
        <dbReference type="EMBL" id="KLN53245.1"/>
    </source>
</evidence>
<feature type="transmembrane region" description="Helical" evidence="4">
    <location>
        <begin position="324"/>
        <end position="346"/>
    </location>
</feature>
<dbReference type="InterPro" id="IPR052952">
    <property type="entry name" value="MFS-Transporter"/>
</dbReference>
<dbReference type="AlphaFoldDB" id="A0A0H2M873"/>
<dbReference type="InterPro" id="IPR036259">
    <property type="entry name" value="MFS_trans_sf"/>
</dbReference>
<dbReference type="SUPFAM" id="SSF103473">
    <property type="entry name" value="MFS general substrate transporter"/>
    <property type="match status" value="1"/>
</dbReference>
<dbReference type="EMBL" id="JZWI01000037">
    <property type="protein sequence ID" value="KLN53245.1"/>
    <property type="molecule type" value="Genomic_DNA"/>
</dbReference>
<gene>
    <name evidence="6" type="ORF">VPARA_57260</name>
</gene>
<evidence type="ECO:0000259" key="5">
    <source>
        <dbReference type="PROSITE" id="PS50850"/>
    </source>
</evidence>
<name>A0A0H2M873_VARPD</name>
<evidence type="ECO:0000313" key="7">
    <source>
        <dbReference type="Proteomes" id="UP000035170"/>
    </source>
</evidence>
<feature type="transmembrane region" description="Helical" evidence="4">
    <location>
        <begin position="231"/>
        <end position="252"/>
    </location>
</feature>
<sequence>MTAVQALVAMGTFALSVLAPQLGVDVQSLGLLGSVMFGIGALSSMMAGWAIRRFGDLQLAGLCMAAVMLAMLCLTVEALGVGPARWSFWPAVFLLGLSFGPETPASASVLSRVTPLARRPWIFSVRQTGNQIGAIFASLLLPLLLVQHAAWPFALVAVLALAVGAWCLGLVRSDGGAPVAPLSSGASGLPELVASPMLRLLTLTMLVYMSTQVCLNFFAMSHAVRHWQLPVPVAASWVALMQAAGLVGRLLWGRVAQRPGVSTVRLLGGLGLMIGAAGLPLFLWPGTPPPAALALLFAVVGISASGWNGVMVAEISRIAGSMRAGAVTGAALLFGYAGIAIAPLAFAAMGSAAGTDTAFAVLLGMTGIMGLTLLLRH</sequence>
<dbReference type="PANTHER" id="PTHR23527:SF1">
    <property type="entry name" value="BLL3282 PROTEIN"/>
    <property type="match status" value="1"/>
</dbReference>
<reference evidence="6 7" key="1">
    <citation type="submission" date="2015-03" db="EMBL/GenBank/DDBJ databases">
        <title>Genome sequence of Variovorax paradoxus TBEA6.</title>
        <authorList>
            <person name="Poehlein A."/>
            <person name="Schuldes J."/>
            <person name="Wuebbeler J.H."/>
            <person name="Hiessl S."/>
            <person name="Steinbuechel A."/>
            <person name="Daniel R."/>
        </authorList>
    </citation>
    <scope>NUCLEOTIDE SEQUENCE [LARGE SCALE GENOMIC DNA]</scope>
    <source>
        <strain evidence="6 7">TBEA6</strain>
    </source>
</reference>
<dbReference type="PATRIC" id="fig|34073.19.peg.5875"/>
<accession>A0A0H2M873</accession>
<dbReference type="Gene3D" id="1.20.1250.20">
    <property type="entry name" value="MFS general substrate transporter like domains"/>
    <property type="match status" value="2"/>
</dbReference>
<keyword evidence="2 4" id="KW-1133">Transmembrane helix</keyword>
<evidence type="ECO:0000256" key="1">
    <source>
        <dbReference type="ARBA" id="ARBA00022692"/>
    </source>
</evidence>
<feature type="transmembrane region" description="Helical" evidence="4">
    <location>
        <begin position="33"/>
        <end position="52"/>
    </location>
</feature>
<protein>
    <submittedName>
        <fullName evidence="6">Major facilitator superfamily protein</fullName>
    </submittedName>
</protein>
<dbReference type="Pfam" id="PF07690">
    <property type="entry name" value="MFS_1"/>
    <property type="match status" value="1"/>
</dbReference>
<proteinExistence type="predicted"/>
<keyword evidence="7" id="KW-1185">Reference proteome</keyword>
<feature type="transmembrane region" description="Helical" evidence="4">
    <location>
        <begin position="200"/>
        <end position="219"/>
    </location>
</feature>
<dbReference type="InterPro" id="IPR020846">
    <property type="entry name" value="MFS_dom"/>
</dbReference>
<dbReference type="Proteomes" id="UP000035170">
    <property type="component" value="Unassembled WGS sequence"/>
</dbReference>
<keyword evidence="1 4" id="KW-0812">Transmembrane</keyword>
<organism evidence="6 7">
    <name type="scientific">Variovorax paradoxus</name>
    <dbReference type="NCBI Taxonomy" id="34073"/>
    <lineage>
        <taxon>Bacteria</taxon>
        <taxon>Pseudomonadati</taxon>
        <taxon>Pseudomonadota</taxon>
        <taxon>Betaproteobacteria</taxon>
        <taxon>Burkholderiales</taxon>
        <taxon>Comamonadaceae</taxon>
        <taxon>Variovorax</taxon>
    </lineage>
</organism>